<evidence type="ECO:0000256" key="2">
    <source>
        <dbReference type="ARBA" id="ARBA00022692"/>
    </source>
</evidence>
<comment type="subcellular location">
    <subcellularLocation>
        <location evidence="1">Membrane</location>
        <topology evidence="1">Multi-pass membrane protein</topology>
    </subcellularLocation>
</comment>
<dbReference type="GO" id="GO:0016020">
    <property type="term" value="C:membrane"/>
    <property type="evidence" value="ECO:0007669"/>
    <property type="project" value="UniProtKB-SubCell"/>
</dbReference>
<organism evidence="6 7">
    <name type="scientific">Longimonas halophila</name>
    <dbReference type="NCBI Taxonomy" id="1469170"/>
    <lineage>
        <taxon>Bacteria</taxon>
        <taxon>Pseudomonadati</taxon>
        <taxon>Rhodothermota</taxon>
        <taxon>Rhodothermia</taxon>
        <taxon>Rhodothermales</taxon>
        <taxon>Salisaetaceae</taxon>
        <taxon>Longimonas</taxon>
    </lineage>
</organism>
<name>A0A2H3P1Z1_9BACT</name>
<evidence type="ECO:0000256" key="5">
    <source>
        <dbReference type="SAM" id="Phobius"/>
    </source>
</evidence>
<evidence type="ECO:0000256" key="4">
    <source>
        <dbReference type="ARBA" id="ARBA00023136"/>
    </source>
</evidence>
<feature type="transmembrane region" description="Helical" evidence="5">
    <location>
        <begin position="97"/>
        <end position="114"/>
    </location>
</feature>
<keyword evidence="4 5" id="KW-0472">Membrane</keyword>
<keyword evidence="3 5" id="KW-1133">Transmembrane helix</keyword>
<protein>
    <submittedName>
        <fullName evidence="6">DoxX-like family protein</fullName>
    </submittedName>
</protein>
<dbReference type="EMBL" id="PDEP01000018">
    <property type="protein sequence ID" value="PEN05019.1"/>
    <property type="molecule type" value="Genomic_DNA"/>
</dbReference>
<evidence type="ECO:0000256" key="3">
    <source>
        <dbReference type="ARBA" id="ARBA00022989"/>
    </source>
</evidence>
<evidence type="ECO:0000313" key="6">
    <source>
        <dbReference type="EMBL" id="PEN05019.1"/>
    </source>
</evidence>
<comment type="caution">
    <text evidence="6">The sequence shown here is derived from an EMBL/GenBank/DDBJ whole genome shotgun (WGS) entry which is preliminary data.</text>
</comment>
<keyword evidence="7" id="KW-1185">Reference proteome</keyword>
<evidence type="ECO:0000256" key="1">
    <source>
        <dbReference type="ARBA" id="ARBA00004141"/>
    </source>
</evidence>
<dbReference type="PIRSF" id="PIRSF030066">
    <property type="entry name" value="UCP030066"/>
    <property type="match status" value="1"/>
</dbReference>
<feature type="transmembrane region" description="Helical" evidence="5">
    <location>
        <begin position="7"/>
        <end position="27"/>
    </location>
</feature>
<sequence>MTARDYAYWISTGLLSLMMAGSAYMYFTSPAIAASFENLGFPAYFRIELGIAKLLGVVALLAPTPRFLKEWAYFGFIVSFVSAFIAHTAVGDPIMDTVMPLVALTILAVSYVTYRKRQAIQHTTEQAA</sequence>
<evidence type="ECO:0000313" key="7">
    <source>
        <dbReference type="Proteomes" id="UP000221024"/>
    </source>
</evidence>
<gene>
    <name evidence="6" type="ORF">CRI93_14235</name>
</gene>
<dbReference type="OrthoDB" id="7960583at2"/>
<proteinExistence type="predicted"/>
<reference evidence="6 7" key="1">
    <citation type="submission" date="2017-10" db="EMBL/GenBank/DDBJ databases">
        <title>Draft genome of Longimonas halophila.</title>
        <authorList>
            <person name="Goh K.M."/>
            <person name="Shamsir M.S."/>
            <person name="Lim S.W."/>
        </authorList>
    </citation>
    <scope>NUCLEOTIDE SEQUENCE [LARGE SCALE GENOMIC DNA]</scope>
    <source>
        <strain evidence="6 7">KCTC 42399</strain>
    </source>
</reference>
<feature type="transmembrane region" description="Helical" evidence="5">
    <location>
        <begin position="71"/>
        <end position="91"/>
    </location>
</feature>
<dbReference type="Proteomes" id="UP000221024">
    <property type="component" value="Unassembled WGS sequence"/>
</dbReference>
<dbReference type="Pfam" id="PF13564">
    <property type="entry name" value="DoxX_2"/>
    <property type="match status" value="1"/>
</dbReference>
<dbReference type="InterPro" id="IPR032808">
    <property type="entry name" value="DoxX"/>
</dbReference>
<accession>A0A2H3P1Z1</accession>
<keyword evidence="2 5" id="KW-0812">Transmembrane</keyword>
<dbReference type="InterPro" id="IPR016944">
    <property type="entry name" value="UCP030066"/>
</dbReference>
<feature type="transmembrane region" description="Helical" evidence="5">
    <location>
        <begin position="43"/>
        <end position="62"/>
    </location>
</feature>
<dbReference type="AlphaFoldDB" id="A0A2H3P1Z1"/>